<reference evidence="8" key="1">
    <citation type="journal article" date="2020" name="Fungal Divers.">
        <title>Resolving the Mortierellaceae phylogeny through synthesis of multi-gene phylogenetics and phylogenomics.</title>
        <authorList>
            <person name="Vandepol N."/>
            <person name="Liber J."/>
            <person name="Desiro A."/>
            <person name="Na H."/>
            <person name="Kennedy M."/>
            <person name="Barry K."/>
            <person name="Grigoriev I.V."/>
            <person name="Miller A.N."/>
            <person name="O'Donnell K."/>
            <person name="Stajich J.E."/>
            <person name="Bonito G."/>
        </authorList>
    </citation>
    <scope>NUCLEOTIDE SEQUENCE</scope>
    <source>
        <strain evidence="8">BC1065</strain>
    </source>
</reference>
<dbReference type="PROSITE" id="PS00107">
    <property type="entry name" value="PROTEIN_KINASE_ATP"/>
    <property type="match status" value="1"/>
</dbReference>
<feature type="binding site" evidence="5">
    <location>
        <position position="31"/>
    </location>
    <ligand>
        <name>ATP</name>
        <dbReference type="ChEBI" id="CHEBI:30616"/>
    </ligand>
</feature>
<keyword evidence="1" id="KW-0723">Serine/threonine-protein kinase</keyword>
<keyword evidence="1" id="KW-0418">Kinase</keyword>
<dbReference type="InterPro" id="IPR017441">
    <property type="entry name" value="Protein_kinase_ATP_BS"/>
</dbReference>
<dbReference type="SUPFAM" id="SSF81901">
    <property type="entry name" value="HCP-like"/>
    <property type="match status" value="3"/>
</dbReference>
<feature type="region of interest" description="Disordered" evidence="6">
    <location>
        <begin position="688"/>
        <end position="772"/>
    </location>
</feature>
<dbReference type="PROSITE" id="PS50011">
    <property type="entry name" value="PROTEIN_KINASE_DOM"/>
    <property type="match status" value="1"/>
</dbReference>
<dbReference type="GO" id="GO:0005524">
    <property type="term" value="F:ATP binding"/>
    <property type="evidence" value="ECO:0007669"/>
    <property type="project" value="UniProtKB-UniRule"/>
</dbReference>
<dbReference type="SUPFAM" id="SSF56112">
    <property type="entry name" value="Protein kinase-like (PK-like)"/>
    <property type="match status" value="1"/>
</dbReference>
<keyword evidence="1" id="KW-0808">Transferase</keyword>
<dbReference type="InterPro" id="IPR050767">
    <property type="entry name" value="Sel1_AlgK"/>
</dbReference>
<dbReference type="InterPro" id="IPR006597">
    <property type="entry name" value="Sel1-like"/>
</dbReference>
<dbReference type="EMBL" id="JAAAJB010000505">
    <property type="protein sequence ID" value="KAG0254632.1"/>
    <property type="molecule type" value="Genomic_DNA"/>
</dbReference>
<evidence type="ECO:0000256" key="1">
    <source>
        <dbReference type="ARBA" id="ARBA00022527"/>
    </source>
</evidence>
<evidence type="ECO:0000256" key="3">
    <source>
        <dbReference type="ARBA" id="ARBA00022840"/>
    </source>
</evidence>
<organism evidence="8 9">
    <name type="scientific">Actinomortierella ambigua</name>
    <dbReference type="NCBI Taxonomy" id="1343610"/>
    <lineage>
        <taxon>Eukaryota</taxon>
        <taxon>Fungi</taxon>
        <taxon>Fungi incertae sedis</taxon>
        <taxon>Mucoromycota</taxon>
        <taxon>Mortierellomycotina</taxon>
        <taxon>Mortierellomycetes</taxon>
        <taxon>Mortierellales</taxon>
        <taxon>Mortierellaceae</taxon>
        <taxon>Actinomortierella</taxon>
    </lineage>
</organism>
<feature type="compositionally biased region" description="Pro residues" evidence="6">
    <location>
        <begin position="745"/>
        <end position="754"/>
    </location>
</feature>
<evidence type="ECO:0000259" key="7">
    <source>
        <dbReference type="PROSITE" id="PS50011"/>
    </source>
</evidence>
<keyword evidence="2 5" id="KW-0547">Nucleotide-binding</keyword>
<dbReference type="Gene3D" id="1.25.40.10">
    <property type="entry name" value="Tetratricopeptide repeat domain"/>
    <property type="match status" value="3"/>
</dbReference>
<comment type="caution">
    <text evidence="8">The sequence shown here is derived from an EMBL/GenBank/DDBJ whole genome shotgun (WGS) entry which is preliminary data.</text>
</comment>
<dbReference type="InterPro" id="IPR001245">
    <property type="entry name" value="Ser-Thr/Tyr_kinase_cat_dom"/>
</dbReference>
<sequence>MSGEHPGELIGRGAYGSVYRTTWEGRTVAIKVFDMNPASDPVNKAIQREIDLLANLRDRHIIQFYGTPNHKGRLALAMEYAEGGSLQQVIENCCLNWSERERISQEMVRGLRFIHYKNVIHRDLKSMNVLLTRNRTAKLADFGLATIKAHSASTSTGIKGTIRWMAPELFGARPKYSFKSDMYALGMVMWEMAANCTTPFREQSNNMAIGNTVVGGERETLPADTPLEYRSWVERCWHQEPDQRPEASEMVKEDDAHASMDETRHGQNTVSVTQDSSCPSVTPSSLGGNAAKKSEETISLSPGDVKEIQTRAQGGDWEAQMTLASMYEMGVNVDQDDTKAFQWYLRAAEGCREARYKCGTFLRHGRGTEMNYDAALYWIWPAAHEGHPMAQRDLAAMCSSGHGTEQNYAEAMFWFHKSADQGDRVAQMNLGWMYQNALGAERDDGQAVYWYRRAAKRGDAAAQNNLGTMYYNGLGVEQDYVKAVSWFLKAAEQGNANAQHNLGEAYYHGHGVECAYVKAASRYLQSAQQGDAAAQNNLGLMYEDGLGVERDYGEAMTWYRKSADQEDAAAQNNIGSLYLRGLGVECSYDLAIFWYSKSAEQENPMAQSNLGLMYQNGLGVARNYTKAVSWFRKSAEQGNAVAQFNLDWMYQHGLVFGSNQGGEVSWHYKSAGQEDTDSLSLELRREEDQGDVNDIQQPNVTAGEQIADTEQPSSSDRSTALGRLLAPQQGSTLQRLSALESPSASGPPPAPGGPTPRAEPSCMSDLQSLPDL</sequence>
<dbReference type="InterPro" id="IPR011009">
    <property type="entry name" value="Kinase-like_dom_sf"/>
</dbReference>
<dbReference type="Pfam" id="PF00069">
    <property type="entry name" value="Pkinase"/>
    <property type="match status" value="1"/>
</dbReference>
<dbReference type="Pfam" id="PF08238">
    <property type="entry name" value="Sel1"/>
    <property type="match status" value="9"/>
</dbReference>
<feature type="region of interest" description="Disordered" evidence="6">
    <location>
        <begin position="240"/>
        <end position="302"/>
    </location>
</feature>
<dbReference type="InterPro" id="IPR011990">
    <property type="entry name" value="TPR-like_helical_dom_sf"/>
</dbReference>
<keyword evidence="3 5" id="KW-0067">ATP-binding</keyword>
<gene>
    <name evidence="8" type="ORF">DFQ27_006735</name>
</gene>
<evidence type="ECO:0000256" key="2">
    <source>
        <dbReference type="ARBA" id="ARBA00022741"/>
    </source>
</evidence>
<dbReference type="Proteomes" id="UP000807716">
    <property type="component" value="Unassembled WGS sequence"/>
</dbReference>
<keyword evidence="9" id="KW-1185">Reference proteome</keyword>
<evidence type="ECO:0000256" key="6">
    <source>
        <dbReference type="SAM" id="MobiDB-lite"/>
    </source>
</evidence>
<dbReference type="InterPro" id="IPR000719">
    <property type="entry name" value="Prot_kinase_dom"/>
</dbReference>
<dbReference type="InterPro" id="IPR008271">
    <property type="entry name" value="Ser/Thr_kinase_AS"/>
</dbReference>
<dbReference type="GO" id="GO:0004674">
    <property type="term" value="F:protein serine/threonine kinase activity"/>
    <property type="evidence" value="ECO:0007669"/>
    <property type="project" value="UniProtKB-KW"/>
</dbReference>
<dbReference type="PANTHER" id="PTHR11102:SF160">
    <property type="entry name" value="ERAD-ASSOCIATED E3 UBIQUITIN-PROTEIN LIGASE COMPONENT HRD3"/>
    <property type="match status" value="1"/>
</dbReference>
<accession>A0A9P6PWQ1</accession>
<comment type="similarity">
    <text evidence="4">Belongs to the sel-1 family.</text>
</comment>
<dbReference type="PRINTS" id="PR00109">
    <property type="entry name" value="TYRKINASE"/>
</dbReference>
<feature type="domain" description="Protein kinase" evidence="7">
    <location>
        <begin position="4"/>
        <end position="260"/>
    </location>
</feature>
<feature type="compositionally biased region" description="Basic and acidic residues" evidence="6">
    <location>
        <begin position="240"/>
        <end position="265"/>
    </location>
</feature>
<dbReference type="SMART" id="SM00671">
    <property type="entry name" value="SEL1"/>
    <property type="match status" value="10"/>
</dbReference>
<protein>
    <recommendedName>
        <fullName evidence="7">Protein kinase domain-containing protein</fullName>
    </recommendedName>
</protein>
<dbReference type="AlphaFoldDB" id="A0A9P6PWQ1"/>
<dbReference type="PANTHER" id="PTHR11102">
    <property type="entry name" value="SEL-1-LIKE PROTEIN"/>
    <property type="match status" value="1"/>
</dbReference>
<feature type="compositionally biased region" description="Polar residues" evidence="6">
    <location>
        <begin position="694"/>
        <end position="718"/>
    </location>
</feature>
<dbReference type="CDD" id="cd13999">
    <property type="entry name" value="STKc_MAP3K-like"/>
    <property type="match status" value="1"/>
</dbReference>
<dbReference type="Gene3D" id="1.10.510.10">
    <property type="entry name" value="Transferase(Phosphotransferase) domain 1"/>
    <property type="match status" value="1"/>
</dbReference>
<dbReference type="PROSITE" id="PS00108">
    <property type="entry name" value="PROTEIN_KINASE_ST"/>
    <property type="match status" value="1"/>
</dbReference>
<evidence type="ECO:0000313" key="8">
    <source>
        <dbReference type="EMBL" id="KAG0254632.1"/>
    </source>
</evidence>
<dbReference type="SMART" id="SM00220">
    <property type="entry name" value="S_TKc"/>
    <property type="match status" value="1"/>
</dbReference>
<evidence type="ECO:0000313" key="9">
    <source>
        <dbReference type="Proteomes" id="UP000807716"/>
    </source>
</evidence>
<feature type="compositionally biased region" description="Polar residues" evidence="6">
    <location>
        <begin position="266"/>
        <end position="287"/>
    </location>
</feature>
<proteinExistence type="inferred from homology"/>
<name>A0A9P6PWQ1_9FUNG</name>
<evidence type="ECO:0000256" key="4">
    <source>
        <dbReference type="ARBA" id="ARBA00038101"/>
    </source>
</evidence>
<dbReference type="OrthoDB" id="3260205at2759"/>
<evidence type="ECO:0000256" key="5">
    <source>
        <dbReference type="PROSITE-ProRule" id="PRU10141"/>
    </source>
</evidence>